<protein>
    <submittedName>
        <fullName evidence="1">Uncharacterized protein</fullName>
    </submittedName>
</protein>
<evidence type="ECO:0000313" key="1">
    <source>
        <dbReference type="EMBL" id="KAK7394538.1"/>
    </source>
</evidence>
<dbReference type="EMBL" id="JAYMYS010000004">
    <property type="protein sequence ID" value="KAK7394538.1"/>
    <property type="molecule type" value="Genomic_DNA"/>
</dbReference>
<name>A0AAN9SHZ5_PSOTE</name>
<evidence type="ECO:0000313" key="2">
    <source>
        <dbReference type="Proteomes" id="UP001386955"/>
    </source>
</evidence>
<accession>A0AAN9SHZ5</accession>
<proteinExistence type="predicted"/>
<dbReference type="AlphaFoldDB" id="A0AAN9SHZ5"/>
<comment type="caution">
    <text evidence="1">The sequence shown here is derived from an EMBL/GenBank/DDBJ whole genome shotgun (WGS) entry which is preliminary data.</text>
</comment>
<reference evidence="1 2" key="1">
    <citation type="submission" date="2024-01" db="EMBL/GenBank/DDBJ databases">
        <title>The genomes of 5 underutilized Papilionoideae crops provide insights into root nodulation and disease resistanc.</title>
        <authorList>
            <person name="Jiang F."/>
        </authorList>
    </citation>
    <scope>NUCLEOTIDE SEQUENCE [LARGE SCALE GENOMIC DNA]</scope>
    <source>
        <strain evidence="1">DUOXIRENSHENG_FW03</strain>
        <tissue evidence="1">Leaves</tissue>
    </source>
</reference>
<dbReference type="Proteomes" id="UP001386955">
    <property type="component" value="Unassembled WGS sequence"/>
</dbReference>
<organism evidence="1 2">
    <name type="scientific">Psophocarpus tetragonolobus</name>
    <name type="common">Winged bean</name>
    <name type="synonym">Dolichos tetragonolobus</name>
    <dbReference type="NCBI Taxonomy" id="3891"/>
    <lineage>
        <taxon>Eukaryota</taxon>
        <taxon>Viridiplantae</taxon>
        <taxon>Streptophyta</taxon>
        <taxon>Embryophyta</taxon>
        <taxon>Tracheophyta</taxon>
        <taxon>Spermatophyta</taxon>
        <taxon>Magnoliopsida</taxon>
        <taxon>eudicotyledons</taxon>
        <taxon>Gunneridae</taxon>
        <taxon>Pentapetalae</taxon>
        <taxon>rosids</taxon>
        <taxon>fabids</taxon>
        <taxon>Fabales</taxon>
        <taxon>Fabaceae</taxon>
        <taxon>Papilionoideae</taxon>
        <taxon>50 kb inversion clade</taxon>
        <taxon>NPAAA clade</taxon>
        <taxon>indigoferoid/millettioid clade</taxon>
        <taxon>Phaseoleae</taxon>
        <taxon>Psophocarpus</taxon>
    </lineage>
</organism>
<gene>
    <name evidence="1" type="ORF">VNO78_15068</name>
</gene>
<keyword evidence="2" id="KW-1185">Reference proteome</keyword>
<sequence>MWKMLEGFWNMQCAMKSEVVNFLVKDDGWKKSAEVGEGNGISELCEESKWNLAFGLNVAAFCVTISTRHRDNIFMRSPTCHDDY</sequence>